<proteinExistence type="predicted"/>
<evidence type="ECO:0000313" key="3">
    <source>
        <dbReference type="Proteomes" id="UP000286287"/>
    </source>
</evidence>
<accession>A0A418V5F1</accession>
<keyword evidence="1" id="KW-0812">Transmembrane</keyword>
<gene>
    <name evidence="2" type="ORF">D3875_06340</name>
</gene>
<evidence type="ECO:0000256" key="1">
    <source>
        <dbReference type="SAM" id="Phobius"/>
    </source>
</evidence>
<organism evidence="2 3">
    <name type="scientific">Deinococcus cavernae</name>
    <dbReference type="NCBI Taxonomy" id="2320857"/>
    <lineage>
        <taxon>Bacteria</taxon>
        <taxon>Thermotogati</taxon>
        <taxon>Deinococcota</taxon>
        <taxon>Deinococci</taxon>
        <taxon>Deinococcales</taxon>
        <taxon>Deinococcaceae</taxon>
        <taxon>Deinococcus</taxon>
    </lineage>
</organism>
<keyword evidence="1" id="KW-1133">Transmembrane helix</keyword>
<feature type="transmembrane region" description="Helical" evidence="1">
    <location>
        <begin position="36"/>
        <end position="54"/>
    </location>
</feature>
<dbReference type="Proteomes" id="UP000286287">
    <property type="component" value="Unassembled WGS sequence"/>
</dbReference>
<keyword evidence="3" id="KW-1185">Reference proteome</keyword>
<sequence>MTQTEPVITDFQPFQATRDRRAYLNHCTKISLKKRWAWILVLTLVALTCTYLLNAHAWEIVMTALITALTVTLSIALDSRRRHQYD</sequence>
<protein>
    <submittedName>
        <fullName evidence="2">Uncharacterized protein</fullName>
    </submittedName>
</protein>
<comment type="caution">
    <text evidence="2">The sequence shown here is derived from an EMBL/GenBank/DDBJ whole genome shotgun (WGS) entry which is preliminary data.</text>
</comment>
<feature type="transmembrane region" description="Helical" evidence="1">
    <location>
        <begin position="60"/>
        <end position="77"/>
    </location>
</feature>
<keyword evidence="1" id="KW-0472">Membrane</keyword>
<dbReference type="EMBL" id="QYUJ01000014">
    <property type="protein sequence ID" value="RJF71245.1"/>
    <property type="molecule type" value="Genomic_DNA"/>
</dbReference>
<evidence type="ECO:0000313" key="2">
    <source>
        <dbReference type="EMBL" id="RJF71245.1"/>
    </source>
</evidence>
<name>A0A418V5F1_9DEIO</name>
<reference evidence="2 3" key="1">
    <citation type="submission" date="2018-09" db="EMBL/GenBank/DDBJ databases">
        <authorList>
            <person name="Zhu H."/>
        </authorList>
    </citation>
    <scope>NUCLEOTIDE SEQUENCE [LARGE SCALE GENOMIC DNA]</scope>
    <source>
        <strain evidence="2 3">K2S05-167</strain>
    </source>
</reference>
<dbReference type="RefSeq" id="WP_119762227.1">
    <property type="nucleotide sequence ID" value="NZ_QYUJ01000014.1"/>
</dbReference>
<dbReference type="AlphaFoldDB" id="A0A418V5F1"/>